<name>A0ABX7SK85_9CAUL</name>
<protein>
    <recommendedName>
        <fullName evidence="3">Glycosyltransferase</fullName>
    </recommendedName>
</protein>
<keyword evidence="2" id="KW-1185">Reference proteome</keyword>
<organism evidence="1 2">
    <name type="scientific">Brevundimonas pondensis</name>
    <dbReference type="NCBI Taxonomy" id="2774189"/>
    <lineage>
        <taxon>Bacteria</taxon>
        <taxon>Pseudomonadati</taxon>
        <taxon>Pseudomonadota</taxon>
        <taxon>Alphaproteobacteria</taxon>
        <taxon>Caulobacterales</taxon>
        <taxon>Caulobacteraceae</taxon>
        <taxon>Brevundimonas</taxon>
    </lineage>
</organism>
<dbReference type="Gene3D" id="3.90.550.40">
    <property type="match status" value="1"/>
</dbReference>
<gene>
    <name evidence="1" type="ORF">IFE19_01475</name>
</gene>
<dbReference type="EMBL" id="CP062006">
    <property type="protein sequence ID" value="QTC88106.1"/>
    <property type="molecule type" value="Genomic_DNA"/>
</dbReference>
<dbReference type="RefSeq" id="WP_207825076.1">
    <property type="nucleotide sequence ID" value="NZ_CP062006.1"/>
</dbReference>
<evidence type="ECO:0000313" key="2">
    <source>
        <dbReference type="Proteomes" id="UP000663942"/>
    </source>
</evidence>
<dbReference type="SUPFAM" id="SSF53448">
    <property type="entry name" value="Nucleotide-diphospho-sugar transferases"/>
    <property type="match status" value="1"/>
</dbReference>
<evidence type="ECO:0008006" key="3">
    <source>
        <dbReference type="Google" id="ProtNLM"/>
    </source>
</evidence>
<proteinExistence type="predicted"/>
<accession>A0ABX7SK85</accession>
<evidence type="ECO:0000313" key="1">
    <source>
        <dbReference type="EMBL" id="QTC88106.1"/>
    </source>
</evidence>
<reference evidence="1 2" key="1">
    <citation type="submission" date="2020-09" db="EMBL/GenBank/DDBJ databases">
        <title>Brevundimonas sp. LVF1 isolated from an oligotrophic pond in Goettingen, Germany.</title>
        <authorList>
            <person name="Friedrich I."/>
            <person name="Klassen A."/>
            <person name="Neubauer H."/>
            <person name="Schneider D."/>
            <person name="Hertel R."/>
            <person name="Daniel R."/>
        </authorList>
    </citation>
    <scope>NUCLEOTIDE SEQUENCE [LARGE SCALE GENOMIC DNA]</scope>
    <source>
        <strain evidence="1 2">LVF1</strain>
    </source>
</reference>
<sequence>MTVKVMVGIPARDTVMTGFAHSLAVMMGASACVPDLELRLVTQSGTLICDQRSKLAQSCLDEGCDWLMMLDSDMRFPADTLLRLLKHNEPIVTANYSTRRSPSEPVAFRSLKTCEKLYTEAESEGLEECAANGMGVSLIHRSVFEAMEKPWFYIPYIPASDGHWGEDVWFCNQARKAGFATLVDHDLSRSVKHIGLREYDYIDALAVKDEVVAKWRSEHVA</sequence>
<dbReference type="Proteomes" id="UP000663942">
    <property type="component" value="Chromosome"/>
</dbReference>
<dbReference type="PROSITE" id="PS51257">
    <property type="entry name" value="PROKAR_LIPOPROTEIN"/>
    <property type="match status" value="1"/>
</dbReference>
<dbReference type="InterPro" id="IPR029044">
    <property type="entry name" value="Nucleotide-diphossugar_trans"/>
</dbReference>